<evidence type="ECO:0000313" key="2">
    <source>
        <dbReference type="Proteomes" id="UP000181962"/>
    </source>
</evidence>
<dbReference type="AlphaFoldDB" id="A0A1L3FPA4"/>
<sequence length="92" mass="9545">MTVVGPVRMVKEAGTVQQGSELGSRESMVAPFHLGGRATPCLVLEHGPEAKASDPRAISSNATVTPAVRSSPSLYILFGLERAGLNRAGDAN</sequence>
<accession>A0A1L3FPA4</accession>
<protein>
    <submittedName>
        <fullName evidence="1">Uncharacterized protein</fullName>
    </submittedName>
</protein>
<proteinExistence type="predicted"/>
<dbReference type="Proteomes" id="UP000181962">
    <property type="component" value="Chromosome"/>
</dbReference>
<reference evidence="1 2" key="1">
    <citation type="submission" date="2016-11" db="EMBL/GenBank/DDBJ databases">
        <title>Complete Genome Sequence of Bradyrhizobium sp. strain J5, an isolated from soybean nodule in Hokkaido.</title>
        <authorList>
            <person name="Kanehara K."/>
        </authorList>
    </citation>
    <scope>NUCLEOTIDE SEQUENCE [LARGE SCALE GENOMIC DNA]</scope>
    <source>
        <strain evidence="1 2">J5</strain>
    </source>
</reference>
<organism evidence="1 2">
    <name type="scientific">Bradyrhizobium japonicum</name>
    <dbReference type="NCBI Taxonomy" id="375"/>
    <lineage>
        <taxon>Bacteria</taxon>
        <taxon>Pseudomonadati</taxon>
        <taxon>Pseudomonadota</taxon>
        <taxon>Alphaproteobacteria</taxon>
        <taxon>Hyphomicrobiales</taxon>
        <taxon>Nitrobacteraceae</taxon>
        <taxon>Bradyrhizobium</taxon>
    </lineage>
</organism>
<name>A0A1L3FPA4_BRAJP</name>
<gene>
    <name evidence="1" type="ORF">BKD09_42980</name>
</gene>
<dbReference type="EMBL" id="CP017637">
    <property type="protein sequence ID" value="APG15091.1"/>
    <property type="molecule type" value="Genomic_DNA"/>
</dbReference>
<evidence type="ECO:0000313" key="1">
    <source>
        <dbReference type="EMBL" id="APG15091.1"/>
    </source>
</evidence>